<comment type="caution">
    <text evidence="1">The sequence shown here is derived from an EMBL/GenBank/DDBJ whole genome shotgun (WGS) entry which is preliminary data.</text>
</comment>
<dbReference type="Proteomes" id="UP001281147">
    <property type="component" value="Unassembled WGS sequence"/>
</dbReference>
<organism evidence="1 2">
    <name type="scientific">Vermiconidia calcicola</name>
    <dbReference type="NCBI Taxonomy" id="1690605"/>
    <lineage>
        <taxon>Eukaryota</taxon>
        <taxon>Fungi</taxon>
        <taxon>Dikarya</taxon>
        <taxon>Ascomycota</taxon>
        <taxon>Pezizomycotina</taxon>
        <taxon>Dothideomycetes</taxon>
        <taxon>Dothideomycetidae</taxon>
        <taxon>Mycosphaerellales</taxon>
        <taxon>Extremaceae</taxon>
        <taxon>Vermiconidia</taxon>
    </lineage>
</organism>
<accession>A0ACC3NR44</accession>
<dbReference type="EMBL" id="JAUTXU010000018">
    <property type="protein sequence ID" value="KAK3721336.1"/>
    <property type="molecule type" value="Genomic_DNA"/>
</dbReference>
<proteinExistence type="predicted"/>
<sequence length="3121" mass="348827">MAAASSGSSVEAIRYRYHHVFLPPDLPQEDDLNDRHEAQLLRTIIDSLTALITILPLDDRIEHVQKALKMLKTTEKVHSGGVTEMELLRAMDQLVDGDISIPLHIRAQNAGALISKTGDGHIQFDFFELLPTNEAVMTTQGRLQRSFPGTVVIVPMDVFRQQGFQKTVAHTLANMSSQAVVGMQPKAKKAGGLHDEDRDTTHPGIVTELFAGFLSSVGRPTAVLEISKNTREDVLWSNARSPWHRSASWLLTRVALQITLTRATGSDNLYKQTMLHAMTHLLSVALRDEQALPSDMLHAMNAKLGRRLLKLGTDVDKNVAEQVQEVMWKTGRIVSKRWSTIQEQDTRNLDLSRLPTLDFEHDSRIYHPTLDNYITAMRLRQPCAQGGSRFQPTSQLINFAADRLPNMSSGGFADKEYTGPNLQGVEDWVMQHIQTWSSNKIHDGTVCSDIGSLLKSYHSIAQNSYSGNPETLSIMILTICELWVANDIAAAGLYPLLGRYDPGLRSDALQNLLLPTKKQMERLHGVEEYLAKRRFAATLAFSELLNTDTSSCFAAKYFDTSSKHQSTLTGIEAKAQQDKARKLEDFRKLKQEYNDLMQQHGSSECDTYEIIVDTLNDFRETQHSWNCAKCGYKERAEQLEIAVHEWPVPTNRTKAKAVVFELQVPAQYASWRDTTFYLLRNVLQAKYSSSHRPRATYPLASDPHLTMFAQISGSQKVGLLSEDKPHVRTHRNIIKISTSTLQDVCVRNGLNYHYYDAAIATFTSAFVFTEKVPEMCTYQLPQRSSTLQRYLCRPAAAPEGPPPNSVIASQSECPDYMALEEFHHLATLPLGSRLQWENILIQLAAPSIDLRRDETSLFVYQCIYQAGSPGSPAGSRIRDSHMAPNSDHFAYRLMEVLNTAMQRVKENWESAPSLGVFAALAARLLTLTPSKPVEKCCLEFLNAVRSTAFGWVQLLRNKAQQARTQEGRAEFHSKSVDVALICASSFDVDDRHLPAVVTALNGSILIQCSIIIQEGKPAYSKATDPVLTLLQQRFSRLLFRAHPLLEYHAVDDATSKAWPAFRSGGGWAPASEEHPHWIITGMTASGGTSTLAVHYNLLSGELLVNGLPLGRPPGKYEGHPLFPVLFGSSAVEVMPSPVVGMELSARRSYHGYEVHFRLDESGPSPHLVVRASTNGSTYETVPARLFRGEFPEFYVDNFVHWINIADGTIEFRPTEEAWNRHSASTWTLSKMKTSLKSIKWQLLKDDFAVIGSRNDTATEIGRILTPLAELSRIHVILEGTNKLARVNIPTLQLGFSLEPGSVMVQSREFRGMSVDENQSLGTLVGFSNKLLLRSATQTKRMVLLPEGRVSYYATGSHVSVTVDKSSITKVHPLDIDLRLGRLVDNGSLQGKIFVAYLHALTAFCLPDPLLQRTGTEQALTTLNSAAIRSFAQLSEENVSTLLAIAALTPTRCYYPANERVMQTVSSCPSLSFFAQHNHFCKAVTTIFDQADASNLFYPGSEWRFPEMSRTDLQLTQRDTVRTATFRIAGYGAEDHTAAYDVRYHSRDTNYDSPRRERAHVLSSLIFGEHEARPSNAQQGYLWNALRNAGTISGPNTNQVNYSHLKYRAALVDTGLDLDLWLALHKTIRDQGNRLVERFQFMMWISALAAAQYADMSVLQTLIVLFNTSSVREVSLPGFESTYPAEGHEVTKEQVRSIVHGHVLPLTQSPEAKLVKQGGELRQTFQARQGRLYRDNQQQAVMFLVQALHQQWPVREPSRPELSNAPVTVSQYIDVDRALVAAAKKFKRWYDNLQLSEYVRGVEDAARGLDPYEMSTPARPRTLTSHSATLRSAGFVSPKDLFASSAPAVPRLPKDTLRLNSSSREGNNAFRLSDLIKALRQSSCKSDYEIGYINELERSLVSLKARDSAHQLGLAEQSSDTLQKTLRQHLQACANHLDHVYTTLESGVKLVSRALPQSMYSSCLLDIAHGPRLSPMFFVGQMHRDAWRQLPLSWRSCIVSYGLAFTALQRAQRLVKAVDNLQDLASELHNVGHTNWDPLQYPETLLLEVESGILVRDIQEQIAAQMRTPPTGKNRVMQLNMGEGKSSVIVPVVAAALADSKQLVRVVVAKPQSKQMAQMLISKLGGLLGRRIYYLPFSRALKMNTAAADTVSRMLRECMSHGGILLVQPEHILSFKLMGIECYNAGNPAVGQSLLLTQDLFDSCSRDILDESDENLSVKFELIYTMGTQQPIELTPLRWICVHQVLELVRRFATTVANDVANSVELTTYHRGGFPRVRILQACAEKCLVSLVARQICESGLDGFPIARQPKHTREAVFKYITDFNLADEDIRAVEEPGPGGFFTATTQPTLYLLRGLLAGGVLGFTLGQKRWRVNYGLASARTPPTKLAVPYRSKDSPSARSEFSHPDVVLVLTSLCYYYDGLCDDDLFTALEHLMVSDQADVEYDFWIRDAPDLPLAFRQLEGINLRDRTQCVNEIFPYLRYGKSVVDYHLAHIVFPKEMKQFPHKLSASGWDIAKSKPCPTTGFSGTKDFSKLLPLDITHLDLPEQRHTNALVLEYLLGRDNAVVTMPNASNTMVSDAEHLLETVMNLQPPVRVILDPGALVLELNNQQVAQRWLAMHSSDNVKGVVFVSEEDEISVLDRNGRIESLQTSPFATQLDLCLVFLDEAHTRGIDLKLPTDYRAAVTLGANLTKDALIQACMRMRKLGKGQTVVFCVSEEIEYKIRICTPKSRLSPLGLDDVLNWAIVETFTAIRRAVPLWAVQGERFLRQSKLWGQVTNDGRTTMSLTHSNNFLEMEAQSLEHRYRPNRSTANVAPIVDPTLPRVHEIVSRCHEFDQVQFSSSTLQEEQERELSPEIEQEKQIERPPAAQPEQHSVHAHVRRFALEGVIVKGSTAYKAAFHTLQDTSAAQGFPLSQFAQDPQLLVTADFANTIKKIGDKSFSSDAYQRPVQWILTCANKNNGVTSMMIISPFEAQSLLPSLSAKSRVTLHLYKPRCNASHRAFDSLDFLTIPVRDTAPLVPRLLLVQLNLFAGQLYLTTYQDYLETCAYLGLAVDQPKDNELVDADGYILRGSDGQYSAGTSPVKFFQLLMSKIRRNGQSIAKTPVGSMLEGKLLARSDFDE</sequence>
<protein>
    <submittedName>
        <fullName evidence="1">Uncharacterized protein</fullName>
    </submittedName>
</protein>
<reference evidence="1" key="1">
    <citation type="submission" date="2023-07" db="EMBL/GenBank/DDBJ databases">
        <title>Black Yeasts Isolated from many extreme environments.</title>
        <authorList>
            <person name="Coleine C."/>
            <person name="Stajich J.E."/>
            <person name="Selbmann L."/>
        </authorList>
    </citation>
    <scope>NUCLEOTIDE SEQUENCE</scope>
    <source>
        <strain evidence="1">CCFEE 5714</strain>
    </source>
</reference>
<evidence type="ECO:0000313" key="2">
    <source>
        <dbReference type="Proteomes" id="UP001281147"/>
    </source>
</evidence>
<name>A0ACC3NR44_9PEZI</name>
<evidence type="ECO:0000313" key="1">
    <source>
        <dbReference type="EMBL" id="KAK3721336.1"/>
    </source>
</evidence>
<gene>
    <name evidence="1" type="ORF">LTR37_003212</name>
</gene>
<keyword evidence="2" id="KW-1185">Reference proteome</keyword>